<gene>
    <name evidence="3" type="ORF">LCGC14_0646600</name>
</gene>
<evidence type="ECO:0000256" key="2">
    <source>
        <dbReference type="SAM" id="Phobius"/>
    </source>
</evidence>
<proteinExistence type="predicted"/>
<feature type="compositionally biased region" description="Basic and acidic residues" evidence="1">
    <location>
        <begin position="282"/>
        <end position="293"/>
    </location>
</feature>
<keyword evidence="2" id="KW-1133">Transmembrane helix</keyword>
<sequence length="319" mass="37471">MRVRSITGVIFYTIMVLSLIILLVFLFLSYNCPVFVSMRDIFKISLPIYASLVIGLISSTYGHFFRRPWLALDLENSRHYLIDEFDLEENNQTSGVKIKLGDTVSARAKYIRVNLLNNGKETAKNCRIKLHIYYANHELVREPSNLYPSGYHQFKKDRKPPPFIDIAAGDSQIFDICSTTNIYIQHNIVRFEDYFNYSRIESKNNPLSLNGIKEFYIKLFVYSDNNDAFEEQYKIFKKEGNNTDEWRNIDMTEFEWEKKKIEIRTNSQNPEINEDIQLTKTDEAKSPNEEYLHNDNSQKSNNKIYEFDENLKGDHTTGL</sequence>
<feature type="compositionally biased region" description="Polar residues" evidence="1">
    <location>
        <begin position="294"/>
        <end position="303"/>
    </location>
</feature>
<dbReference type="EMBL" id="LAZR01001187">
    <property type="protein sequence ID" value="KKN49056.1"/>
    <property type="molecule type" value="Genomic_DNA"/>
</dbReference>
<keyword evidence="2" id="KW-0812">Transmembrane</keyword>
<keyword evidence="2" id="KW-0472">Membrane</keyword>
<name>A0A0F9TJ84_9ZZZZ</name>
<accession>A0A0F9TJ84</accession>
<feature type="transmembrane region" description="Helical" evidence="2">
    <location>
        <begin position="48"/>
        <end position="65"/>
    </location>
</feature>
<feature type="compositionally biased region" description="Basic and acidic residues" evidence="1">
    <location>
        <begin position="305"/>
        <end position="319"/>
    </location>
</feature>
<feature type="region of interest" description="Disordered" evidence="1">
    <location>
        <begin position="282"/>
        <end position="319"/>
    </location>
</feature>
<dbReference type="AlphaFoldDB" id="A0A0F9TJ84"/>
<reference evidence="3" key="1">
    <citation type="journal article" date="2015" name="Nature">
        <title>Complex archaea that bridge the gap between prokaryotes and eukaryotes.</title>
        <authorList>
            <person name="Spang A."/>
            <person name="Saw J.H."/>
            <person name="Jorgensen S.L."/>
            <person name="Zaremba-Niedzwiedzka K."/>
            <person name="Martijn J."/>
            <person name="Lind A.E."/>
            <person name="van Eijk R."/>
            <person name="Schleper C."/>
            <person name="Guy L."/>
            <person name="Ettema T.J."/>
        </authorList>
    </citation>
    <scope>NUCLEOTIDE SEQUENCE</scope>
</reference>
<feature type="transmembrane region" description="Helical" evidence="2">
    <location>
        <begin position="9"/>
        <end position="28"/>
    </location>
</feature>
<comment type="caution">
    <text evidence="3">The sequence shown here is derived from an EMBL/GenBank/DDBJ whole genome shotgun (WGS) entry which is preliminary data.</text>
</comment>
<evidence type="ECO:0000313" key="3">
    <source>
        <dbReference type="EMBL" id="KKN49056.1"/>
    </source>
</evidence>
<evidence type="ECO:0000256" key="1">
    <source>
        <dbReference type="SAM" id="MobiDB-lite"/>
    </source>
</evidence>
<organism evidence="3">
    <name type="scientific">marine sediment metagenome</name>
    <dbReference type="NCBI Taxonomy" id="412755"/>
    <lineage>
        <taxon>unclassified sequences</taxon>
        <taxon>metagenomes</taxon>
        <taxon>ecological metagenomes</taxon>
    </lineage>
</organism>
<protein>
    <submittedName>
        <fullName evidence="3">Uncharacterized protein</fullName>
    </submittedName>
</protein>